<name>A0A096X711_9NEOP</name>
<dbReference type="GO" id="GO:0004129">
    <property type="term" value="F:cytochrome-c oxidase activity"/>
    <property type="evidence" value="ECO:0007669"/>
    <property type="project" value="InterPro"/>
</dbReference>
<dbReference type="PROSITE" id="PS50253">
    <property type="entry name" value="COX3"/>
    <property type="match status" value="1"/>
</dbReference>
<reference evidence="11" key="1">
    <citation type="journal article" date="2014" name="BMC Genomics">
        <title>Evolution of multipartite mitochondrial genomes in the booklice of the genus Liposcelis (Psocoptera).</title>
        <authorList>
            <person name="Chen S.C."/>
            <person name="Wei D.D."/>
            <person name="Shao R."/>
            <person name="Shi J.X."/>
            <person name="Dou W."/>
            <person name="Wang J.J."/>
        </authorList>
    </citation>
    <scope>NUCLEOTIDE SEQUENCE</scope>
</reference>
<evidence type="ECO:0000256" key="3">
    <source>
        <dbReference type="ARBA" id="ARBA00015944"/>
    </source>
</evidence>
<sequence>MKDKNKFFYFHLVDPSPWPVYISLLILSLMISLYNFMQTQYWNMMNLTILLVFLFTFSFWSRDILRESTFQGNHTLKVLNLLKFGLILFIISEIMFFLSFFWTFFHSSFNPNLELGNSWPSWGIQAINPFGIPLLNTLILISSGVSITYSHHMMLNFNFNLSLVWVFITILLGLYFTFLQFLEYKFSSFSIMDSVYGSIFFMSTGFHGLHVIIGTSLILFSLSRMMMNHFSYSHHLMFEFACWYWHFVDLIWLFLFIFIYWWGF</sequence>
<dbReference type="SUPFAM" id="SSF81452">
    <property type="entry name" value="Cytochrome c oxidase subunit III-like"/>
    <property type="match status" value="1"/>
</dbReference>
<evidence type="ECO:0000256" key="6">
    <source>
        <dbReference type="ARBA" id="ARBA00022989"/>
    </source>
</evidence>
<keyword evidence="8 11" id="KW-0496">Mitochondrion</keyword>
<evidence type="ECO:0000256" key="2">
    <source>
        <dbReference type="ARBA" id="ARBA00010581"/>
    </source>
</evidence>
<gene>
    <name evidence="11" type="primary">COX3</name>
</gene>
<organism evidence="11">
    <name type="scientific">Liposcelis paeta</name>
    <dbReference type="NCBI Taxonomy" id="209927"/>
    <lineage>
        <taxon>Eukaryota</taxon>
        <taxon>Metazoa</taxon>
        <taxon>Ecdysozoa</taxon>
        <taxon>Arthropoda</taxon>
        <taxon>Hexapoda</taxon>
        <taxon>Insecta</taxon>
        <taxon>Pterygota</taxon>
        <taxon>Neoptera</taxon>
        <taxon>Paraneoptera</taxon>
        <taxon>Psocodea</taxon>
        <taxon>Troctomorpha</taxon>
        <taxon>Liposcelidetae</taxon>
        <taxon>Liposcelididae</taxon>
        <taxon>Liposcelis</taxon>
    </lineage>
</organism>
<feature type="transmembrane region" description="Helical" evidence="9">
    <location>
        <begin position="81"/>
        <end position="102"/>
    </location>
</feature>
<dbReference type="InterPro" id="IPR024791">
    <property type="entry name" value="Cyt_c/ubiquinol_Oxase_su3"/>
</dbReference>
<dbReference type="GO" id="GO:0016020">
    <property type="term" value="C:membrane"/>
    <property type="evidence" value="ECO:0007669"/>
    <property type="project" value="UniProtKB-SubCell"/>
</dbReference>
<feature type="transmembrane region" description="Helical" evidence="9">
    <location>
        <begin position="43"/>
        <end position="60"/>
    </location>
</feature>
<evidence type="ECO:0000256" key="5">
    <source>
        <dbReference type="ARBA" id="ARBA00022967"/>
    </source>
</evidence>
<evidence type="ECO:0000256" key="8">
    <source>
        <dbReference type="RuleBase" id="RU003375"/>
    </source>
</evidence>
<geneLocation type="mitochondrion" evidence="11"/>
<comment type="subcellular location">
    <subcellularLocation>
        <location evidence="1">Membrane</location>
        <topology evidence="1">Multi-pass membrane protein</topology>
    </subcellularLocation>
</comment>
<evidence type="ECO:0000256" key="1">
    <source>
        <dbReference type="ARBA" id="ARBA00004141"/>
    </source>
</evidence>
<keyword evidence="5" id="KW-1278">Translocase</keyword>
<evidence type="ECO:0000313" key="11">
    <source>
        <dbReference type="EMBL" id="AHA47085.1"/>
    </source>
</evidence>
<keyword evidence="7 9" id="KW-0472">Membrane</keyword>
<protein>
    <recommendedName>
        <fullName evidence="3 8">Cytochrome c oxidase subunit 3</fullName>
    </recommendedName>
</protein>
<keyword evidence="4 8" id="KW-0812">Transmembrane</keyword>
<feature type="transmembrane region" description="Helical" evidence="9">
    <location>
        <begin position="243"/>
        <end position="263"/>
    </location>
</feature>
<dbReference type="InterPro" id="IPR013833">
    <property type="entry name" value="Cyt_c_oxidase_su3_a-hlx"/>
</dbReference>
<dbReference type="Pfam" id="PF00510">
    <property type="entry name" value="COX3"/>
    <property type="match status" value="1"/>
</dbReference>
<dbReference type="AlphaFoldDB" id="A0A096X711"/>
<keyword evidence="6 9" id="KW-1133">Transmembrane helix</keyword>
<evidence type="ECO:0000256" key="7">
    <source>
        <dbReference type="ARBA" id="ARBA00023136"/>
    </source>
</evidence>
<dbReference type="EMBL" id="KF649226">
    <property type="protein sequence ID" value="AHA47085.1"/>
    <property type="molecule type" value="Genomic_DNA"/>
</dbReference>
<feature type="domain" description="Heme-copper oxidase subunit III family profile" evidence="10">
    <location>
        <begin position="6"/>
        <end position="264"/>
    </location>
</feature>
<feature type="transmembrane region" description="Helical" evidence="9">
    <location>
        <begin position="122"/>
        <end position="145"/>
    </location>
</feature>
<evidence type="ECO:0000259" key="10">
    <source>
        <dbReference type="PROSITE" id="PS50253"/>
    </source>
</evidence>
<dbReference type="InterPro" id="IPR035973">
    <property type="entry name" value="Cyt_c_oxidase_su3-like_sf"/>
</dbReference>
<feature type="transmembrane region" description="Helical" evidence="9">
    <location>
        <begin position="157"/>
        <end position="179"/>
    </location>
</feature>
<comment type="function">
    <text evidence="8">Component of the cytochrome c oxidase, the last enzyme in the mitochondrial electron transport chain which drives oxidative phosphorylation. The respiratory chain contains 3 multisubunit complexes succinate dehydrogenase (complex II, CII), ubiquinol-cytochrome c oxidoreductase (cytochrome b-c1 complex, complex III, CIII) and cytochrome c oxidase (complex IV, CIV), that cooperate to transfer electrons derived from NADH and succinate to molecular oxygen, creating an electrochemical gradient over the inner membrane that drives transmembrane transport and the ATP synthase. Cytochrome c oxidase is the component of the respiratory chain that catalyzes the reduction of oxygen to water. Electrons originating from reduced cytochrome c in the intermembrane space (IMS) are transferred via the dinuclear copper A center (CU(A)) of subunit 2 and heme A of subunit 1 to the active site in subunit 1, a binuclear center (BNC) formed by heme A3 and copper B (CU(B)). The BNC reduces molecular oxygen to 2 water molecules using 4 electrons from cytochrome c in the IMS and 4 protons from the mitochondrial matrix.</text>
</comment>
<dbReference type="Gene3D" id="1.20.120.80">
    <property type="entry name" value="Cytochrome c oxidase, subunit III, four-helix bundle"/>
    <property type="match status" value="1"/>
</dbReference>
<dbReference type="InterPro" id="IPR000298">
    <property type="entry name" value="Cyt_c_oxidase-like_su3"/>
</dbReference>
<feature type="transmembrane region" description="Helical" evidence="9">
    <location>
        <begin position="199"/>
        <end position="222"/>
    </location>
</feature>
<dbReference type="Gene3D" id="1.10.287.70">
    <property type="match status" value="1"/>
</dbReference>
<proteinExistence type="inferred from homology"/>
<evidence type="ECO:0000256" key="9">
    <source>
        <dbReference type="SAM" id="Phobius"/>
    </source>
</evidence>
<dbReference type="CDD" id="cd01665">
    <property type="entry name" value="Cyt_c_Oxidase_III"/>
    <property type="match status" value="1"/>
</dbReference>
<evidence type="ECO:0000256" key="4">
    <source>
        <dbReference type="ARBA" id="ARBA00022692"/>
    </source>
</evidence>
<dbReference type="GO" id="GO:0005739">
    <property type="term" value="C:mitochondrion"/>
    <property type="evidence" value="ECO:0007669"/>
    <property type="project" value="TreeGrafter"/>
</dbReference>
<dbReference type="GO" id="GO:0006123">
    <property type="term" value="P:mitochondrial electron transport, cytochrome c to oxygen"/>
    <property type="evidence" value="ECO:0007669"/>
    <property type="project" value="TreeGrafter"/>
</dbReference>
<dbReference type="PANTHER" id="PTHR11403:SF7">
    <property type="entry name" value="CYTOCHROME C OXIDASE SUBUNIT 3"/>
    <property type="match status" value="1"/>
</dbReference>
<comment type="similarity">
    <text evidence="2 8">Belongs to the cytochrome c oxidase subunit 3 family.</text>
</comment>
<dbReference type="InterPro" id="IPR033945">
    <property type="entry name" value="Cyt_c_oxase_su3_dom"/>
</dbReference>
<dbReference type="PANTHER" id="PTHR11403">
    <property type="entry name" value="CYTOCHROME C OXIDASE SUBUNIT III"/>
    <property type="match status" value="1"/>
</dbReference>
<accession>A0A096X711</accession>